<comment type="caution">
    <text evidence="1">The sequence shown here is derived from an EMBL/GenBank/DDBJ whole genome shotgun (WGS) entry which is preliminary data.</text>
</comment>
<dbReference type="PATRIC" id="fig|1302.21.peg.1756"/>
<dbReference type="EMBL" id="LQRC01000218">
    <property type="protein sequence ID" value="KXT70283.1"/>
    <property type="molecule type" value="Genomic_DNA"/>
</dbReference>
<dbReference type="AlphaFoldDB" id="A0A139N2W3"/>
<proteinExistence type="predicted"/>
<name>A0A139N2W3_STRGN</name>
<protein>
    <recommendedName>
        <fullName evidence="3">TIGR04197 family type VII secretion effector</fullName>
    </recommendedName>
</protein>
<reference evidence="1 2" key="1">
    <citation type="submission" date="2016-01" db="EMBL/GenBank/DDBJ databases">
        <title>Highly variable Streptococcus oralis are common among viridans streptococci isolated from primates.</title>
        <authorList>
            <person name="Denapaite D."/>
            <person name="Rieger M."/>
            <person name="Koendgen S."/>
            <person name="Brueckner R."/>
            <person name="Ochigava I."/>
            <person name="Kappeler P."/>
            <person name="Maetz-Rensing K."/>
            <person name="Leendertz F."/>
            <person name="Hakenbeck R."/>
        </authorList>
    </citation>
    <scope>NUCLEOTIDE SEQUENCE [LARGE SCALE GENOMIC DNA]</scope>
    <source>
        <strain evidence="1 2">DD07</strain>
    </source>
</reference>
<sequence length="97" mass="10865">MGRIGVSPEEWNSAVTSAATQVTNVKGATVKELQKTTLNRFKSLIEMQKKIETTLTSYKGYNTTSTNKMKEVAQKIVEEDAQYGANFQKNTANLRFK</sequence>
<accession>A0A139N2W3</accession>
<evidence type="ECO:0000313" key="1">
    <source>
        <dbReference type="EMBL" id="KXT70283.1"/>
    </source>
</evidence>
<dbReference type="Proteomes" id="UP000070096">
    <property type="component" value="Unassembled WGS sequence"/>
</dbReference>
<gene>
    <name evidence="1" type="ORF">SGODD07_01579</name>
</gene>
<organism evidence="1 2">
    <name type="scientific">Streptococcus gordonii</name>
    <dbReference type="NCBI Taxonomy" id="1302"/>
    <lineage>
        <taxon>Bacteria</taxon>
        <taxon>Bacillati</taxon>
        <taxon>Bacillota</taxon>
        <taxon>Bacilli</taxon>
        <taxon>Lactobacillales</taxon>
        <taxon>Streptococcaceae</taxon>
        <taxon>Streptococcus</taxon>
    </lineage>
</organism>
<evidence type="ECO:0000313" key="2">
    <source>
        <dbReference type="Proteomes" id="UP000070096"/>
    </source>
</evidence>
<evidence type="ECO:0008006" key="3">
    <source>
        <dbReference type="Google" id="ProtNLM"/>
    </source>
</evidence>